<organism evidence="1 2">
    <name type="scientific">Sphingomonas mollis</name>
    <dbReference type="NCBI Taxonomy" id="2795726"/>
    <lineage>
        <taxon>Bacteria</taxon>
        <taxon>Pseudomonadati</taxon>
        <taxon>Pseudomonadota</taxon>
        <taxon>Alphaproteobacteria</taxon>
        <taxon>Sphingomonadales</taxon>
        <taxon>Sphingomonadaceae</taxon>
        <taxon>Sphingomonas</taxon>
    </lineage>
</organism>
<protein>
    <submittedName>
        <fullName evidence="1">Type II toxin-antitoxin system ParD family antitoxin</fullName>
    </submittedName>
</protein>
<evidence type="ECO:0000313" key="2">
    <source>
        <dbReference type="Proteomes" id="UP000640426"/>
    </source>
</evidence>
<accession>A0ABS0XTZ6</accession>
<evidence type="ECO:0000313" key="1">
    <source>
        <dbReference type="EMBL" id="MBJ6123240.1"/>
    </source>
</evidence>
<reference evidence="2" key="1">
    <citation type="submission" date="2020-12" db="EMBL/GenBank/DDBJ databases">
        <title>Hymenobacter sp.</title>
        <authorList>
            <person name="Kim M.K."/>
        </authorList>
    </citation>
    <scope>NUCLEOTIDE SEQUENCE [LARGE SCALE GENOMIC DNA]</scope>
    <source>
        <strain evidence="2">BT553</strain>
    </source>
</reference>
<dbReference type="EMBL" id="JAELXS010000009">
    <property type="protein sequence ID" value="MBJ6123240.1"/>
    <property type="molecule type" value="Genomic_DNA"/>
</dbReference>
<sequence>MSSTPPRHVALTTEFESYMKAEVITGRYSTSGEVAHSSLRLMIARNEARLDGEPCRG</sequence>
<proteinExistence type="predicted"/>
<comment type="caution">
    <text evidence="1">The sequence shown here is derived from an EMBL/GenBank/DDBJ whole genome shotgun (WGS) entry which is preliminary data.</text>
</comment>
<dbReference type="Proteomes" id="UP000640426">
    <property type="component" value="Unassembled WGS sequence"/>
</dbReference>
<dbReference type="Pfam" id="PF03693">
    <property type="entry name" value="ParD_antitoxin"/>
    <property type="match status" value="1"/>
</dbReference>
<name>A0ABS0XTZ6_9SPHN</name>
<dbReference type="RefSeq" id="WP_199040261.1">
    <property type="nucleotide sequence ID" value="NZ_JAELXS010000009.1"/>
</dbReference>
<dbReference type="InterPro" id="IPR022789">
    <property type="entry name" value="ParD"/>
</dbReference>
<gene>
    <name evidence="1" type="ORF">JAO74_15730</name>
</gene>
<keyword evidence="2" id="KW-1185">Reference proteome</keyword>